<dbReference type="AlphaFoldDB" id="G9ZTL2"/>
<keyword evidence="4" id="KW-0808">Transferase</keyword>
<name>G9ZTL2_9LACO</name>
<evidence type="ECO:0000259" key="3">
    <source>
        <dbReference type="Pfam" id="PF00266"/>
    </source>
</evidence>
<evidence type="ECO:0000313" key="4">
    <source>
        <dbReference type="EMBL" id="EHL95125.1"/>
    </source>
</evidence>
<dbReference type="HOGENOM" id="CLU_003433_5_2_9"/>
<evidence type="ECO:0000256" key="2">
    <source>
        <dbReference type="ARBA" id="ARBA00022898"/>
    </source>
</evidence>
<dbReference type="Proteomes" id="UP000004625">
    <property type="component" value="Unassembled WGS sequence"/>
</dbReference>
<comment type="cofactor">
    <cofactor evidence="1">
        <name>pyridoxal 5'-phosphate</name>
        <dbReference type="ChEBI" id="CHEBI:597326"/>
    </cofactor>
</comment>
<dbReference type="eggNOG" id="COG0520">
    <property type="taxonomic scope" value="Bacteria"/>
</dbReference>
<feature type="domain" description="Aminotransferase class V" evidence="3">
    <location>
        <begin position="25"/>
        <end position="198"/>
    </location>
</feature>
<gene>
    <name evidence="4" type="ORF">HMPREF9103_03097</name>
</gene>
<dbReference type="STRING" id="797515.HMPREF9103_03097"/>
<evidence type="ECO:0000256" key="1">
    <source>
        <dbReference type="ARBA" id="ARBA00001933"/>
    </source>
</evidence>
<dbReference type="InterPro" id="IPR015424">
    <property type="entry name" value="PyrdxlP-dep_Trfase"/>
</dbReference>
<sequence length="213" mass="23566">MVKTLKQTNADFPILSQRVNDEKLVYLDNAATAQRPNQVISALDHFYQHDNANVHRGVHTLAERATEAYEDARHKVQRFINAAQPQEVIWTKGCTDGLNLVASTYGDSHVTAGDEIVISIMEHHSNLIPWQQLAIKKHATLKYIGLTPDGELDMDDARNQITDKTKIVAVAHASNVMGTVNPLKQLAKIAHQHGAVLVGRRCPICPPHASGYD</sequence>
<dbReference type="InterPro" id="IPR015421">
    <property type="entry name" value="PyrdxlP-dep_Trfase_major"/>
</dbReference>
<protein>
    <submittedName>
        <fullName evidence="4">Aminotransferase, class V</fullName>
    </submittedName>
</protein>
<dbReference type="Pfam" id="PF00266">
    <property type="entry name" value="Aminotran_5"/>
    <property type="match status" value="1"/>
</dbReference>
<dbReference type="EMBL" id="AGEY01000211">
    <property type="protein sequence ID" value="EHL95125.1"/>
    <property type="molecule type" value="Genomic_DNA"/>
</dbReference>
<dbReference type="PANTHER" id="PTHR43586">
    <property type="entry name" value="CYSTEINE DESULFURASE"/>
    <property type="match status" value="1"/>
</dbReference>
<dbReference type="SUPFAM" id="SSF53383">
    <property type="entry name" value="PLP-dependent transferases"/>
    <property type="match status" value="1"/>
</dbReference>
<dbReference type="Gene3D" id="3.90.1150.10">
    <property type="entry name" value="Aspartate Aminotransferase, domain 1"/>
    <property type="match status" value="1"/>
</dbReference>
<dbReference type="InterPro" id="IPR015422">
    <property type="entry name" value="PyrdxlP-dep_Trfase_small"/>
</dbReference>
<dbReference type="PATRIC" id="fig|797515.3.peg.2812"/>
<keyword evidence="2" id="KW-0663">Pyridoxal phosphate</keyword>
<reference evidence="4 5" key="1">
    <citation type="submission" date="2011-09" db="EMBL/GenBank/DDBJ databases">
        <authorList>
            <person name="Weinstock G."/>
            <person name="Sodergren E."/>
            <person name="Clifton S."/>
            <person name="Fulton L."/>
            <person name="Fulton B."/>
            <person name="Courtney L."/>
            <person name="Fronick C."/>
            <person name="Harrison M."/>
            <person name="Strong C."/>
            <person name="Farmer C."/>
            <person name="Delahaunty K."/>
            <person name="Markovic C."/>
            <person name="Hall O."/>
            <person name="Minx P."/>
            <person name="Tomlinson C."/>
            <person name="Mitreva M."/>
            <person name="Hou S."/>
            <person name="Chen J."/>
            <person name="Wollam A."/>
            <person name="Pepin K.H."/>
            <person name="Johnson M."/>
            <person name="Bhonagiri V."/>
            <person name="Zhang X."/>
            <person name="Suruliraj S."/>
            <person name="Warren W."/>
            <person name="Chinwalla A."/>
            <person name="Mardis E.R."/>
            <person name="Wilson R.K."/>
        </authorList>
    </citation>
    <scope>NUCLEOTIDE SEQUENCE [LARGE SCALE GENOMIC DNA]</scope>
    <source>
        <strain evidence="4 5">F0439</strain>
    </source>
</reference>
<dbReference type="GO" id="GO:0008483">
    <property type="term" value="F:transaminase activity"/>
    <property type="evidence" value="ECO:0007669"/>
    <property type="project" value="UniProtKB-KW"/>
</dbReference>
<organism evidence="4 5">
    <name type="scientific">Lentilactobacillus parafarraginis F0439</name>
    <dbReference type="NCBI Taxonomy" id="797515"/>
    <lineage>
        <taxon>Bacteria</taxon>
        <taxon>Bacillati</taxon>
        <taxon>Bacillota</taxon>
        <taxon>Bacilli</taxon>
        <taxon>Lactobacillales</taxon>
        <taxon>Lactobacillaceae</taxon>
        <taxon>Lentilactobacillus</taxon>
    </lineage>
</organism>
<dbReference type="InterPro" id="IPR000192">
    <property type="entry name" value="Aminotrans_V_dom"/>
</dbReference>
<keyword evidence="4" id="KW-0032">Aminotransferase</keyword>
<evidence type="ECO:0000313" key="5">
    <source>
        <dbReference type="Proteomes" id="UP000004625"/>
    </source>
</evidence>
<dbReference type="Gene3D" id="3.40.640.10">
    <property type="entry name" value="Type I PLP-dependent aspartate aminotransferase-like (Major domain)"/>
    <property type="match status" value="1"/>
</dbReference>
<proteinExistence type="predicted"/>
<accession>G9ZTL2</accession>
<comment type="caution">
    <text evidence="4">The sequence shown here is derived from an EMBL/GenBank/DDBJ whole genome shotgun (WGS) entry which is preliminary data.</text>
</comment>
<keyword evidence="5" id="KW-1185">Reference proteome</keyword>
<dbReference type="PANTHER" id="PTHR43586:SF8">
    <property type="entry name" value="CYSTEINE DESULFURASE 1, CHLOROPLASTIC"/>
    <property type="match status" value="1"/>
</dbReference>